<evidence type="ECO:0000313" key="6">
    <source>
        <dbReference type="EMBL" id="OKY78598.1"/>
    </source>
</evidence>
<dbReference type="PROSITE" id="PS00816">
    <property type="entry name" value="AIPM_HOMOCIT_SYNTH_2"/>
    <property type="match status" value="1"/>
</dbReference>
<dbReference type="Pfam" id="PF00682">
    <property type="entry name" value="HMGL-like"/>
    <property type="match status" value="1"/>
</dbReference>
<dbReference type="GO" id="GO:0004410">
    <property type="term" value="F:homocitrate synthase activity"/>
    <property type="evidence" value="ECO:0007669"/>
    <property type="project" value="UniProtKB-EC"/>
</dbReference>
<dbReference type="SUPFAM" id="SSF51569">
    <property type="entry name" value="Aldolase"/>
    <property type="match status" value="1"/>
</dbReference>
<evidence type="ECO:0000256" key="2">
    <source>
        <dbReference type="ARBA" id="ARBA00022679"/>
    </source>
</evidence>
<proteinExistence type="inferred from homology"/>
<keyword evidence="2 4" id="KW-0808">Transferase</keyword>
<dbReference type="PANTHER" id="PTHR42880:SF1">
    <property type="entry name" value="ISOPROPYLMALATE_HOMOCITRATE_CITRAMALATE SYNTHASE FAMILY PROTEIN"/>
    <property type="match status" value="1"/>
</dbReference>
<dbReference type="Gene3D" id="1.10.238.260">
    <property type="match status" value="1"/>
</dbReference>
<evidence type="ECO:0000256" key="4">
    <source>
        <dbReference type="RuleBase" id="RU003523"/>
    </source>
</evidence>
<dbReference type="GO" id="GO:0019752">
    <property type="term" value="P:carboxylic acid metabolic process"/>
    <property type="evidence" value="ECO:0007669"/>
    <property type="project" value="InterPro"/>
</dbReference>
<dbReference type="Gene3D" id="3.20.20.70">
    <property type="entry name" value="Aldolase class I"/>
    <property type="match status" value="1"/>
</dbReference>
<evidence type="ECO:0000256" key="3">
    <source>
        <dbReference type="ARBA" id="ARBA00048363"/>
    </source>
</evidence>
<dbReference type="InterPro" id="IPR013785">
    <property type="entry name" value="Aldolase_TIM"/>
</dbReference>
<evidence type="ECO:0000256" key="1">
    <source>
        <dbReference type="ARBA" id="ARBA00006154"/>
    </source>
</evidence>
<sequence>MFRKYEDLPEVEIPNDREIKLSDGTLREGAQMPGVVIKSKDKLEIYKYLHKIGIEKVENFLYNDRDRQVTKKMLDLGYDKPEVTGWIRAAKKDVELLNDFERINETGVLVSVSDTHLFDKIGFEDYEEARQHYLDVIQEVVDHGLKPRCHIEDLTRSSLNEFAFPLIEEILSISPEAIIRVCDTLNFGIPFEGADPYSVPDIVEKLRDMGAKDIELHIHDDYGLGVANVLSGFWHGANWGNLTFMGLGERAGVAELEKILLFLEDRVGIEKYDLSYLKEFAEFFEESAEYHVPNNKAIVGKNVFAHESGIHTDGVLKNPMTYEPYPPEKVGAERKLMVGDSSGKEVIASKVNEILDKIEADIQVNKNDQRINKIYKQIQEIYEKGKRDSCILDEELVEMMDDYFNLEVDELWKKL</sequence>
<dbReference type="STRING" id="1903181.BTN85_1095"/>
<dbReference type="Pfam" id="PF22617">
    <property type="entry name" value="HCS_D2"/>
    <property type="match status" value="1"/>
</dbReference>
<evidence type="ECO:0000259" key="5">
    <source>
        <dbReference type="PROSITE" id="PS50991"/>
    </source>
</evidence>
<dbReference type="InterPro" id="IPR054691">
    <property type="entry name" value="LeuA/HCS_post-cat"/>
</dbReference>
<dbReference type="AlphaFoldDB" id="A0A1Q6DW77"/>
<dbReference type="PANTHER" id="PTHR42880">
    <property type="entry name" value="HOMOCITRATE SYNTHASE"/>
    <property type="match status" value="1"/>
</dbReference>
<accession>A0A1Q6DW77</accession>
<dbReference type="InParanoid" id="A0A1Q6DW77"/>
<dbReference type="Proteomes" id="UP000185744">
    <property type="component" value="Unassembled WGS sequence"/>
</dbReference>
<comment type="caution">
    <text evidence="6">The sequence shown here is derived from an EMBL/GenBank/DDBJ whole genome shotgun (WGS) entry which is preliminary data.</text>
</comment>
<reference evidence="6" key="1">
    <citation type="submission" date="2016-12" db="EMBL/GenBank/DDBJ databases">
        <title>Discovery of methanogenic haloarchaea.</title>
        <authorList>
            <person name="Sorokin D.Y."/>
            <person name="Makarova K.S."/>
            <person name="Abbas B."/>
            <person name="Ferrer M."/>
            <person name="Golyshin P.N."/>
        </authorList>
    </citation>
    <scope>NUCLEOTIDE SEQUENCE [LARGE SCALE GENOMIC DNA]</scope>
    <source>
        <strain evidence="6">HMET1</strain>
    </source>
</reference>
<protein>
    <submittedName>
        <fullName evidence="6">Isopropylmalate/homocitrate/citramalate synthase LeuA family</fullName>
    </submittedName>
</protein>
<comment type="similarity">
    <text evidence="1 4">Belongs to the alpha-IPM synthase/homocitrate synthase family.</text>
</comment>
<dbReference type="EMBL" id="MSDW01000001">
    <property type="protein sequence ID" value="OKY78598.1"/>
    <property type="molecule type" value="Genomic_DNA"/>
</dbReference>
<gene>
    <name evidence="6" type="ORF">BTN85_1095</name>
</gene>
<evidence type="ECO:0000313" key="7">
    <source>
        <dbReference type="Proteomes" id="UP000185744"/>
    </source>
</evidence>
<keyword evidence="7" id="KW-1185">Reference proteome</keyword>
<dbReference type="InterPro" id="IPR002034">
    <property type="entry name" value="AIPM/Hcit_synth_CS"/>
</dbReference>
<organism evidence="6 7">
    <name type="scientific">Methanohalarchaeum thermophilum</name>
    <dbReference type="NCBI Taxonomy" id="1903181"/>
    <lineage>
        <taxon>Archaea</taxon>
        <taxon>Methanobacteriati</taxon>
        <taxon>Methanobacteriota</taxon>
        <taxon>Methanonatronarchaeia</taxon>
        <taxon>Methanonatronarchaeales</taxon>
        <taxon>Methanonatronarchaeaceae</taxon>
        <taxon>Candidatus Methanohalarchaeum</taxon>
    </lineage>
</organism>
<comment type="catalytic activity">
    <reaction evidence="3">
        <text>acetyl-CoA + 2-oxoglutarate + H2O = (2R)-homocitrate + CoA + H(+)</text>
        <dbReference type="Rhea" id="RHEA:12929"/>
        <dbReference type="ChEBI" id="CHEBI:15377"/>
        <dbReference type="ChEBI" id="CHEBI:15378"/>
        <dbReference type="ChEBI" id="CHEBI:16810"/>
        <dbReference type="ChEBI" id="CHEBI:57287"/>
        <dbReference type="ChEBI" id="CHEBI:57288"/>
        <dbReference type="ChEBI" id="CHEBI:58884"/>
        <dbReference type="EC" id="2.3.3.14"/>
    </reaction>
    <physiologicalReaction direction="left-to-right" evidence="3">
        <dbReference type="Rhea" id="RHEA:12930"/>
    </physiologicalReaction>
</comment>
<name>A0A1Q6DW77_METT1</name>
<feature type="domain" description="Pyruvate carboxyltransferase" evidence="5">
    <location>
        <begin position="19"/>
        <end position="278"/>
    </location>
</feature>
<dbReference type="PROSITE" id="PS00815">
    <property type="entry name" value="AIPM_HOMOCIT_SYNTH_1"/>
    <property type="match status" value="1"/>
</dbReference>
<dbReference type="PROSITE" id="PS50991">
    <property type="entry name" value="PYR_CT"/>
    <property type="match status" value="1"/>
</dbReference>
<dbReference type="InterPro" id="IPR000891">
    <property type="entry name" value="PYR_CT"/>
</dbReference>